<evidence type="ECO:0000259" key="9">
    <source>
        <dbReference type="PROSITE" id="PS52029"/>
    </source>
</evidence>
<feature type="domain" description="L,D-TPase catalytic" evidence="9">
    <location>
        <begin position="351"/>
        <end position="529"/>
    </location>
</feature>
<dbReference type="GO" id="GO:0008360">
    <property type="term" value="P:regulation of cell shape"/>
    <property type="evidence" value="ECO:0007669"/>
    <property type="project" value="UniProtKB-UniRule"/>
</dbReference>
<evidence type="ECO:0000256" key="4">
    <source>
        <dbReference type="ARBA" id="ARBA00022960"/>
    </source>
</evidence>
<dbReference type="SUPFAM" id="SSF141523">
    <property type="entry name" value="L,D-transpeptidase catalytic domain-like"/>
    <property type="match status" value="1"/>
</dbReference>
<dbReference type="Proteomes" id="UP000240904">
    <property type="component" value="Unassembled WGS sequence"/>
</dbReference>
<evidence type="ECO:0000256" key="6">
    <source>
        <dbReference type="ARBA" id="ARBA00023316"/>
    </source>
</evidence>
<accession>A0A2T3N1C9</accession>
<gene>
    <name evidence="10" type="ORF">C9I89_06235</name>
</gene>
<comment type="similarity">
    <text evidence="2">Belongs to the YkuD family.</text>
</comment>
<dbReference type="GO" id="GO:0071555">
    <property type="term" value="P:cell wall organization"/>
    <property type="evidence" value="ECO:0007669"/>
    <property type="project" value="UniProtKB-UniRule"/>
</dbReference>
<dbReference type="RefSeq" id="WP_107282486.1">
    <property type="nucleotide sequence ID" value="NZ_PYMC01000003.1"/>
</dbReference>
<dbReference type="SUPFAM" id="SSF53955">
    <property type="entry name" value="Lysozyme-like"/>
    <property type="match status" value="1"/>
</dbReference>
<evidence type="ECO:0000256" key="5">
    <source>
        <dbReference type="ARBA" id="ARBA00022984"/>
    </source>
</evidence>
<keyword evidence="3" id="KW-0808">Transferase</keyword>
<comment type="pathway">
    <text evidence="1 7">Cell wall biogenesis; peptidoglycan biosynthesis.</text>
</comment>
<evidence type="ECO:0000256" key="7">
    <source>
        <dbReference type="PROSITE-ProRule" id="PRU01373"/>
    </source>
</evidence>
<reference evidence="10 11" key="1">
    <citation type="submission" date="2018-03" db="EMBL/GenBank/DDBJ databases">
        <title>Whole genome sequencing of Histamine producing bacteria.</title>
        <authorList>
            <person name="Butler K."/>
        </authorList>
    </citation>
    <scope>NUCLEOTIDE SEQUENCE [LARGE SCALE GENOMIC DNA]</scope>
    <source>
        <strain evidence="10 11">DSM 16190</strain>
    </source>
</reference>
<dbReference type="EMBL" id="PYMC01000003">
    <property type="protein sequence ID" value="PSW06106.1"/>
    <property type="molecule type" value="Genomic_DNA"/>
</dbReference>
<feature type="active site" description="Nucleophile" evidence="7">
    <location>
        <position position="504"/>
    </location>
</feature>
<dbReference type="GO" id="GO:0009252">
    <property type="term" value="P:peptidoglycan biosynthetic process"/>
    <property type="evidence" value="ECO:0007669"/>
    <property type="project" value="UniProtKB-UniPathway"/>
</dbReference>
<evidence type="ECO:0000256" key="2">
    <source>
        <dbReference type="ARBA" id="ARBA00005992"/>
    </source>
</evidence>
<dbReference type="InterPro" id="IPR002477">
    <property type="entry name" value="Peptidoglycan-bd-like"/>
</dbReference>
<feature type="active site" description="Proton donor/acceptor" evidence="7">
    <location>
        <position position="485"/>
    </location>
</feature>
<dbReference type="PROSITE" id="PS52029">
    <property type="entry name" value="LD_TPASE"/>
    <property type="match status" value="1"/>
</dbReference>
<dbReference type="InterPro" id="IPR052905">
    <property type="entry name" value="LD-transpeptidase_YkuD-like"/>
</dbReference>
<dbReference type="InterPro" id="IPR038063">
    <property type="entry name" value="Transpep_catalytic_dom"/>
</dbReference>
<dbReference type="UniPathway" id="UPA00219"/>
<keyword evidence="5 7" id="KW-0573">Peptidoglycan synthesis</keyword>
<dbReference type="PANTHER" id="PTHR41533:SF1">
    <property type="entry name" value="L,D-TRANSPEPTIDASE YCBB-RELATED"/>
    <property type="match status" value="1"/>
</dbReference>
<evidence type="ECO:0000256" key="8">
    <source>
        <dbReference type="SAM" id="SignalP"/>
    </source>
</evidence>
<dbReference type="Pfam" id="PF20142">
    <property type="entry name" value="Scaffold"/>
    <property type="match status" value="1"/>
</dbReference>
<keyword evidence="11" id="KW-1185">Reference proteome</keyword>
<dbReference type="AlphaFoldDB" id="A0A2T3N1C9"/>
<keyword evidence="4 7" id="KW-0133">Cell shape</keyword>
<keyword evidence="8" id="KW-0732">Signal</keyword>
<dbReference type="InterPro" id="IPR045380">
    <property type="entry name" value="LD_TPept_scaffold_dom"/>
</dbReference>
<evidence type="ECO:0000256" key="1">
    <source>
        <dbReference type="ARBA" id="ARBA00004752"/>
    </source>
</evidence>
<dbReference type="InterPro" id="IPR036366">
    <property type="entry name" value="PGBDSf"/>
</dbReference>
<proteinExistence type="inferred from homology"/>
<dbReference type="GO" id="GO:0004180">
    <property type="term" value="F:carboxypeptidase activity"/>
    <property type="evidence" value="ECO:0007669"/>
    <property type="project" value="UniProtKB-ARBA"/>
</dbReference>
<dbReference type="Gene3D" id="2.40.440.10">
    <property type="entry name" value="L,D-transpeptidase catalytic domain-like"/>
    <property type="match status" value="1"/>
</dbReference>
<dbReference type="GO" id="GO:0016740">
    <property type="term" value="F:transferase activity"/>
    <property type="evidence" value="ECO:0007669"/>
    <property type="project" value="UniProtKB-KW"/>
</dbReference>
<evidence type="ECO:0000256" key="3">
    <source>
        <dbReference type="ARBA" id="ARBA00022679"/>
    </source>
</evidence>
<dbReference type="OrthoDB" id="9778545at2"/>
<evidence type="ECO:0000313" key="10">
    <source>
        <dbReference type="EMBL" id="PSW06106.1"/>
    </source>
</evidence>
<sequence>MLDHKRVFPQRCGQFLALSLFLSGGTSAGENFITDKYVASVESAFSETSSVNDKVADINAVTKIPLVKKFAAVRHSLSWSYLDDVAVNSSRKLCPSTGSKVCFAKLSEHAYEANNFYPLWHEEALRKELELQLKSVADTEMVPGLTERLSELRTLALSTDPRAYDLLATDSYYVYQSYLTHIKQDRSALFRTEPLTLSSQSDVMLSQLMLPLTQTKLQSLRPQDTKFEQAMVMVEKMQQLPSHPLSSFRLQEAIHQNEIITEGHGVIRVLYDQGDLSQLDFEQLSQSGVINNSGVVFDSIKHFQRRHGLVVDGIIGAETAMRLTMAYDEIARRIALNLQRSRVINHSENTPHIWVNIPDYMLRIFDGSEVIFESRVIVGRSNRPTNLFSSSINTMVVNPTWNVPETIKQKDIVPSVKRSRDYLVKHNMQILKSWHDRTKVPVDQIDWQSVNPKTFPYEFQQGPGPNNALGKVKFLMPNEYSIFLHDTPSRGLFRKTKRNFSSGCVRVEKADDLANFIIDFQQRSNIAPYSAMVSNNNSDTVYLSQRLGVDFVYLTAWIDEHNALQMREDIYGYDSPRAEPVESKYISMKNYRH</sequence>
<name>A0A2T3N1C9_9GAMM</name>
<feature type="chain" id="PRO_5015481672" evidence="8">
    <location>
        <begin position="29"/>
        <end position="593"/>
    </location>
</feature>
<dbReference type="InterPro" id="IPR005490">
    <property type="entry name" value="LD_TPept_cat_dom"/>
</dbReference>
<protein>
    <submittedName>
        <fullName evidence="10">Amidase</fullName>
    </submittedName>
</protein>
<dbReference type="Pfam" id="PF03734">
    <property type="entry name" value="YkuD"/>
    <property type="match status" value="1"/>
</dbReference>
<evidence type="ECO:0000313" key="11">
    <source>
        <dbReference type="Proteomes" id="UP000240904"/>
    </source>
</evidence>
<dbReference type="CDD" id="cd16913">
    <property type="entry name" value="YkuD_like"/>
    <property type="match status" value="1"/>
</dbReference>
<dbReference type="PANTHER" id="PTHR41533">
    <property type="entry name" value="L,D-TRANSPEPTIDASE HI_1667-RELATED"/>
    <property type="match status" value="1"/>
</dbReference>
<feature type="signal peptide" evidence="8">
    <location>
        <begin position="1"/>
        <end position="28"/>
    </location>
</feature>
<dbReference type="InterPro" id="IPR023346">
    <property type="entry name" value="Lysozyme-like_dom_sf"/>
</dbReference>
<dbReference type="Pfam" id="PF01471">
    <property type="entry name" value="PG_binding_1"/>
    <property type="match status" value="1"/>
</dbReference>
<dbReference type="Gene3D" id="1.10.101.10">
    <property type="entry name" value="PGBD-like superfamily/PGBD"/>
    <property type="match status" value="1"/>
</dbReference>
<keyword evidence="6 7" id="KW-0961">Cell wall biogenesis/degradation</keyword>
<comment type="caution">
    <text evidence="10">The sequence shown here is derived from an EMBL/GenBank/DDBJ whole genome shotgun (WGS) entry which is preliminary data.</text>
</comment>
<organism evidence="10 11">
    <name type="scientific">Photobacterium lipolyticum</name>
    <dbReference type="NCBI Taxonomy" id="266810"/>
    <lineage>
        <taxon>Bacteria</taxon>
        <taxon>Pseudomonadati</taxon>
        <taxon>Pseudomonadota</taxon>
        <taxon>Gammaproteobacteria</taxon>
        <taxon>Vibrionales</taxon>
        <taxon>Vibrionaceae</taxon>
        <taxon>Photobacterium</taxon>
    </lineage>
</organism>